<accession>A0ACC2X839</accession>
<evidence type="ECO:0000313" key="1">
    <source>
        <dbReference type="EMBL" id="KAJ9120220.1"/>
    </source>
</evidence>
<organism evidence="1 2">
    <name type="scientific">Naganishia vaughanmartiniae</name>
    <dbReference type="NCBI Taxonomy" id="1424756"/>
    <lineage>
        <taxon>Eukaryota</taxon>
        <taxon>Fungi</taxon>
        <taxon>Dikarya</taxon>
        <taxon>Basidiomycota</taxon>
        <taxon>Agaricomycotina</taxon>
        <taxon>Tremellomycetes</taxon>
        <taxon>Filobasidiales</taxon>
        <taxon>Filobasidiaceae</taxon>
        <taxon>Naganishia</taxon>
    </lineage>
</organism>
<dbReference type="EMBL" id="JASBWU010000007">
    <property type="protein sequence ID" value="KAJ9120220.1"/>
    <property type="molecule type" value="Genomic_DNA"/>
</dbReference>
<gene>
    <name evidence="1" type="ORF">QFC22_003120</name>
</gene>
<sequence>MLTRMQILAPALSASATGAAGSTAPQQALSLAQHFRLVSSTEGVRSLWRGVASVIMGAGPAHACHFGTYEFVREMTGGAQEGVHGAAGTAVAGAAATIASDAFMNPFDGESVPRLTWQSGRRTSNLILALLSPSTVIKQRMQIRGSVHKSVVECAKTLYRTEGFQAFYISYPTTLTMSIPLSAVQFSVYEAMKSFLNPTGEYSPSTHVMAGGVAGATAAAVTTPLDVAKVSLEVPGEACDSTQN</sequence>
<evidence type="ECO:0000313" key="2">
    <source>
        <dbReference type="Proteomes" id="UP001243375"/>
    </source>
</evidence>
<name>A0ACC2X839_9TREE</name>
<comment type="caution">
    <text evidence="1">The sequence shown here is derived from an EMBL/GenBank/DDBJ whole genome shotgun (WGS) entry which is preliminary data.</text>
</comment>
<reference evidence="1" key="1">
    <citation type="submission" date="2023-04" db="EMBL/GenBank/DDBJ databases">
        <title>Draft Genome sequencing of Naganishia species isolated from polar environments using Oxford Nanopore Technology.</title>
        <authorList>
            <person name="Leo P."/>
            <person name="Venkateswaran K."/>
        </authorList>
    </citation>
    <scope>NUCLEOTIDE SEQUENCE</scope>
    <source>
        <strain evidence="1">MNA-CCFEE 5425</strain>
    </source>
</reference>
<keyword evidence="2" id="KW-1185">Reference proteome</keyword>
<proteinExistence type="predicted"/>
<protein>
    <submittedName>
        <fullName evidence="1">Uncharacterized protein</fullName>
    </submittedName>
</protein>
<dbReference type="Proteomes" id="UP001243375">
    <property type="component" value="Unassembled WGS sequence"/>
</dbReference>